<evidence type="ECO:0000256" key="4">
    <source>
        <dbReference type="ARBA" id="ARBA00022679"/>
    </source>
</evidence>
<dbReference type="InterPro" id="IPR005599">
    <property type="entry name" value="GPI_mannosylTrfase"/>
</dbReference>
<feature type="signal peptide" evidence="11">
    <location>
        <begin position="1"/>
        <end position="20"/>
    </location>
</feature>
<feature type="chain" id="PRO_5021245160" description="Mannosyltransferase" evidence="11">
    <location>
        <begin position="21"/>
        <end position="549"/>
    </location>
</feature>
<proteinExistence type="inferred from homology"/>
<organism evidence="12 13">
    <name type="scientific">Rickenella mellea</name>
    <dbReference type="NCBI Taxonomy" id="50990"/>
    <lineage>
        <taxon>Eukaryota</taxon>
        <taxon>Fungi</taxon>
        <taxon>Dikarya</taxon>
        <taxon>Basidiomycota</taxon>
        <taxon>Agaricomycotina</taxon>
        <taxon>Agaricomycetes</taxon>
        <taxon>Hymenochaetales</taxon>
        <taxon>Rickenellaceae</taxon>
        <taxon>Rickenella</taxon>
    </lineage>
</organism>
<evidence type="ECO:0000256" key="11">
    <source>
        <dbReference type="SAM" id="SignalP"/>
    </source>
</evidence>
<dbReference type="Proteomes" id="UP000294933">
    <property type="component" value="Unassembled WGS sequence"/>
</dbReference>
<evidence type="ECO:0000256" key="1">
    <source>
        <dbReference type="ARBA" id="ARBA00004477"/>
    </source>
</evidence>
<feature type="transmembrane region" description="Helical" evidence="10">
    <location>
        <begin position="212"/>
        <end position="235"/>
    </location>
</feature>
<dbReference type="EC" id="2.4.1.-" evidence="10"/>
<dbReference type="VEuPathDB" id="FungiDB:BD410DRAFT_714267"/>
<name>A0A4Y7QIF2_9AGAM</name>
<feature type="transmembrane region" description="Helical" evidence="10">
    <location>
        <begin position="170"/>
        <end position="191"/>
    </location>
</feature>
<dbReference type="GO" id="GO:0006506">
    <property type="term" value="P:GPI anchor biosynthetic process"/>
    <property type="evidence" value="ECO:0007669"/>
    <property type="project" value="TreeGrafter"/>
</dbReference>
<keyword evidence="13" id="KW-1185">Reference proteome</keyword>
<dbReference type="PANTHER" id="PTHR22760:SF4">
    <property type="entry name" value="GPI MANNOSYLTRANSFERASE 3"/>
    <property type="match status" value="1"/>
</dbReference>
<evidence type="ECO:0000256" key="6">
    <source>
        <dbReference type="ARBA" id="ARBA00022824"/>
    </source>
</evidence>
<comment type="function">
    <text evidence="9">Mannosyltransferase involved in glycosylphosphatidylinositol-anchor biosynthesis. Transfers the third mannose to Man2-GlcN-acyl-PI during GPI precursor assembly.</text>
</comment>
<evidence type="ECO:0000256" key="9">
    <source>
        <dbReference type="ARBA" id="ARBA00024708"/>
    </source>
</evidence>
<sequence length="549" mass="62336">MNLNLKSTAAIAITFRVLVAVSTRTFFQPDEFFQSLEVAHHAVFGYGQLTWEWTTFPPIRSIVYPSIFVPVYWILKVTGLDTGSLLVIAPKVLQGVLASGTDIGVWLLAERVLGSRYSNIALFLSMTSVFHFLSLSRTLSNSLETSLTTVALCFWPLDNQFIEKCGHPRLYMALTIAALACMVRPTSAILWMFLSSELFWHFRHHNNHQWSLIYAVGAIGLVSGLILTAADSIYYGRMTFTPVNFLRTNMSAVSLFYGRSPWHFYITQALPILTITSLPFFIIGAWTTISTGSGPSKRLLALVIWTILFYSFGGHKEWRFIHPILPAMHVISSKALVDLYYRHQALAVSSRPSKARPHLPIRGTHSAFILLGAIPAIYVLYFHGHAQISVMHYLRSLKATQIESVGFLMPCHSTPLHAYLHQPHLSETGRVWSIGCEPPLAGEELSDYRDQSDIFYDSPAAYLREHFPKSVNFSFPPAVNATRRSSITWNHEWPSHIVLFGALLDESILYILHDRGYRETWAQWNGWEEDWRRRGGVRVWAWRKGTDVT</sequence>
<keyword evidence="8 10" id="KW-0472">Membrane</keyword>
<keyword evidence="7 10" id="KW-1133">Transmembrane helix</keyword>
<protein>
    <recommendedName>
        <fullName evidence="10">Mannosyltransferase</fullName>
        <ecNumber evidence="10">2.4.1.-</ecNumber>
    </recommendedName>
</protein>
<feature type="transmembrane region" description="Helical" evidence="10">
    <location>
        <begin position="298"/>
        <end position="314"/>
    </location>
</feature>
<evidence type="ECO:0000256" key="10">
    <source>
        <dbReference type="RuleBase" id="RU363075"/>
    </source>
</evidence>
<dbReference type="GO" id="GO:0000026">
    <property type="term" value="F:alpha-1,2-mannosyltransferase activity"/>
    <property type="evidence" value="ECO:0007669"/>
    <property type="project" value="TreeGrafter"/>
</dbReference>
<dbReference type="AlphaFoldDB" id="A0A4Y7QIF2"/>
<keyword evidence="3 10" id="KW-0328">Glycosyltransferase</keyword>
<comment type="similarity">
    <text evidence="2">Belongs to the glycosyltransferase 22 family. PIGB subfamily.</text>
</comment>
<dbReference type="GO" id="GO:0005789">
    <property type="term" value="C:endoplasmic reticulum membrane"/>
    <property type="evidence" value="ECO:0007669"/>
    <property type="project" value="UniProtKB-SubCell"/>
</dbReference>
<keyword evidence="5 10" id="KW-0812">Transmembrane</keyword>
<feature type="transmembrane region" description="Helical" evidence="10">
    <location>
        <begin position="362"/>
        <end position="381"/>
    </location>
</feature>
<comment type="subcellular location">
    <subcellularLocation>
        <location evidence="1 10">Endoplasmic reticulum membrane</location>
        <topology evidence="1 10">Multi-pass membrane protein</topology>
    </subcellularLocation>
</comment>
<evidence type="ECO:0000313" key="12">
    <source>
        <dbReference type="EMBL" id="TDL27414.1"/>
    </source>
</evidence>
<dbReference type="OrthoDB" id="416834at2759"/>
<dbReference type="PANTHER" id="PTHR22760">
    <property type="entry name" value="GLYCOSYLTRANSFERASE"/>
    <property type="match status" value="1"/>
</dbReference>
<evidence type="ECO:0000313" key="13">
    <source>
        <dbReference type="Proteomes" id="UP000294933"/>
    </source>
</evidence>
<keyword evidence="6 10" id="KW-0256">Endoplasmic reticulum</keyword>
<keyword evidence="11" id="KW-0732">Signal</keyword>
<evidence type="ECO:0000256" key="2">
    <source>
        <dbReference type="ARBA" id="ARBA00006065"/>
    </source>
</evidence>
<keyword evidence="4 12" id="KW-0808">Transferase</keyword>
<evidence type="ECO:0000256" key="8">
    <source>
        <dbReference type="ARBA" id="ARBA00023136"/>
    </source>
</evidence>
<evidence type="ECO:0000256" key="5">
    <source>
        <dbReference type="ARBA" id="ARBA00022692"/>
    </source>
</evidence>
<gene>
    <name evidence="12" type="ORF">BD410DRAFT_714267</name>
</gene>
<dbReference type="STRING" id="50990.A0A4Y7QIF2"/>
<accession>A0A4Y7QIF2</accession>
<reference evidence="12 13" key="1">
    <citation type="submission" date="2018-06" db="EMBL/GenBank/DDBJ databases">
        <title>A transcriptomic atlas of mushroom development highlights an independent origin of complex multicellularity.</title>
        <authorList>
            <consortium name="DOE Joint Genome Institute"/>
            <person name="Krizsan K."/>
            <person name="Almasi E."/>
            <person name="Merenyi Z."/>
            <person name="Sahu N."/>
            <person name="Viragh M."/>
            <person name="Koszo T."/>
            <person name="Mondo S."/>
            <person name="Kiss B."/>
            <person name="Balint B."/>
            <person name="Kues U."/>
            <person name="Barry K."/>
            <person name="Hegedus J.C."/>
            <person name="Henrissat B."/>
            <person name="Johnson J."/>
            <person name="Lipzen A."/>
            <person name="Ohm R."/>
            <person name="Nagy I."/>
            <person name="Pangilinan J."/>
            <person name="Yan J."/>
            <person name="Xiong Y."/>
            <person name="Grigoriev I.V."/>
            <person name="Hibbett D.S."/>
            <person name="Nagy L.G."/>
        </authorList>
    </citation>
    <scope>NUCLEOTIDE SEQUENCE [LARGE SCALE GENOMIC DNA]</scope>
    <source>
        <strain evidence="12 13">SZMC22713</strain>
    </source>
</reference>
<evidence type="ECO:0000256" key="7">
    <source>
        <dbReference type="ARBA" id="ARBA00022989"/>
    </source>
</evidence>
<evidence type="ECO:0000256" key="3">
    <source>
        <dbReference type="ARBA" id="ARBA00022676"/>
    </source>
</evidence>
<dbReference type="EMBL" id="ML170159">
    <property type="protein sequence ID" value="TDL27414.1"/>
    <property type="molecule type" value="Genomic_DNA"/>
</dbReference>
<dbReference type="Pfam" id="PF03901">
    <property type="entry name" value="Glyco_transf_22"/>
    <property type="match status" value="1"/>
</dbReference>
<feature type="transmembrane region" description="Helical" evidence="10">
    <location>
        <begin position="262"/>
        <end position="286"/>
    </location>
</feature>